<comment type="subunit">
    <text evidence="5">Homodimer.</text>
</comment>
<evidence type="ECO:0000256" key="4">
    <source>
        <dbReference type="ARBA" id="ARBA00019595"/>
    </source>
</evidence>
<dbReference type="RefSeq" id="WP_007547882.1">
    <property type="nucleotide sequence ID" value="NZ_ABZS01000169.1"/>
</dbReference>
<dbReference type="NCBIfam" id="TIGR01221">
    <property type="entry name" value="rmlC"/>
    <property type="match status" value="1"/>
</dbReference>
<dbReference type="Proteomes" id="UP000005540">
    <property type="component" value="Unassembled WGS sequence"/>
</dbReference>
<evidence type="ECO:0000256" key="3">
    <source>
        <dbReference type="ARBA" id="ARBA00012098"/>
    </source>
</evidence>
<dbReference type="UniPathway" id="UPA00124"/>
<dbReference type="EC" id="5.1.3.13" evidence="3 5"/>
<evidence type="ECO:0000256" key="5">
    <source>
        <dbReference type="RuleBase" id="RU364069"/>
    </source>
</evidence>
<gene>
    <name evidence="6" type="primary">rfbC</name>
    <name evidence="6" type="ORF">SULYE_1493</name>
</gene>
<feature type="non-terminal residue" evidence="6">
    <location>
        <position position="108"/>
    </location>
</feature>
<dbReference type="EMBL" id="ABZS01000169">
    <property type="protein sequence ID" value="EEP60013.1"/>
    <property type="molecule type" value="Genomic_DNA"/>
</dbReference>
<sequence length="108" mass="12595">MPFEIIDTEIPEVKIIKPKVFKDARGFFLEFYKKSDFEKAGLNVEFVQDNHSKSVKGVLRGLHFQEKPYEQGKLVRCIKGKIFDVAVDIRPDSPYFKKWVAVELSEEN</sequence>
<reference evidence="6 7" key="1">
    <citation type="submission" date="2009-04" db="EMBL/GenBank/DDBJ databases">
        <authorList>
            <person name="Reysenbach A.-L."/>
            <person name="Heidelberg J.F."/>
            <person name="Nelson W.C."/>
        </authorList>
    </citation>
    <scope>NUCLEOTIDE SEQUENCE [LARGE SCALE GENOMIC DNA]</scope>
    <source>
        <strain evidence="6 7">SS-5</strain>
    </source>
</reference>
<dbReference type="GO" id="GO:0019305">
    <property type="term" value="P:dTDP-rhamnose biosynthetic process"/>
    <property type="evidence" value="ECO:0007669"/>
    <property type="project" value="UniProtKB-UniRule"/>
</dbReference>
<evidence type="ECO:0000256" key="2">
    <source>
        <dbReference type="ARBA" id="ARBA00001997"/>
    </source>
</evidence>
<dbReference type="Pfam" id="PF00908">
    <property type="entry name" value="dTDP_sugar_isom"/>
    <property type="match status" value="1"/>
</dbReference>
<comment type="caution">
    <text evidence="6">The sequence shown here is derived from an EMBL/GenBank/DDBJ whole genome shotgun (WGS) entry which is preliminary data.</text>
</comment>
<keyword evidence="7" id="KW-1185">Reference proteome</keyword>
<protein>
    <recommendedName>
        <fullName evidence="4 5">dTDP-4-dehydrorhamnose 3,5-epimerase</fullName>
        <ecNumber evidence="3 5">5.1.3.13</ecNumber>
    </recommendedName>
    <alternativeName>
        <fullName evidence="5">Thymidine diphospho-4-keto-rhamnose 3,5-epimerase</fullName>
    </alternativeName>
</protein>
<dbReference type="GO" id="GO:0008830">
    <property type="term" value="F:dTDP-4-dehydrorhamnose 3,5-epimerase activity"/>
    <property type="evidence" value="ECO:0007669"/>
    <property type="project" value="UniProtKB-UniRule"/>
</dbReference>
<dbReference type="SUPFAM" id="SSF51182">
    <property type="entry name" value="RmlC-like cupins"/>
    <property type="match status" value="1"/>
</dbReference>
<organism evidence="6 7">
    <name type="scientific">Sulfurihydrogenibium yellowstonense SS-5</name>
    <dbReference type="NCBI Taxonomy" id="432331"/>
    <lineage>
        <taxon>Bacteria</taxon>
        <taxon>Pseudomonadati</taxon>
        <taxon>Aquificota</taxon>
        <taxon>Aquificia</taxon>
        <taxon>Aquificales</taxon>
        <taxon>Hydrogenothermaceae</taxon>
        <taxon>Sulfurihydrogenibium</taxon>
    </lineage>
</organism>
<accession>C4FLN9</accession>
<dbReference type="GO" id="GO:0000271">
    <property type="term" value="P:polysaccharide biosynthetic process"/>
    <property type="evidence" value="ECO:0007669"/>
    <property type="project" value="TreeGrafter"/>
</dbReference>
<comment type="similarity">
    <text evidence="5">Belongs to the dTDP-4-dehydrorhamnose 3,5-epimerase family.</text>
</comment>
<evidence type="ECO:0000313" key="6">
    <source>
        <dbReference type="EMBL" id="EEP60013.1"/>
    </source>
</evidence>
<dbReference type="PANTHER" id="PTHR21047">
    <property type="entry name" value="DTDP-6-DEOXY-D-GLUCOSE-3,5 EPIMERASE"/>
    <property type="match status" value="1"/>
</dbReference>
<keyword evidence="5 6" id="KW-0413">Isomerase</keyword>
<name>C4FLN9_9AQUI</name>
<dbReference type="InterPro" id="IPR011051">
    <property type="entry name" value="RmlC_Cupin_sf"/>
</dbReference>
<comment type="catalytic activity">
    <reaction evidence="1 5">
        <text>dTDP-4-dehydro-6-deoxy-alpha-D-glucose = dTDP-4-dehydro-beta-L-rhamnose</text>
        <dbReference type="Rhea" id="RHEA:16969"/>
        <dbReference type="ChEBI" id="CHEBI:57649"/>
        <dbReference type="ChEBI" id="CHEBI:62830"/>
        <dbReference type="EC" id="5.1.3.13"/>
    </reaction>
</comment>
<proteinExistence type="inferred from homology"/>
<dbReference type="PANTHER" id="PTHR21047:SF2">
    <property type="entry name" value="THYMIDINE DIPHOSPHO-4-KETO-RHAMNOSE 3,5-EPIMERASE"/>
    <property type="match status" value="1"/>
</dbReference>
<dbReference type="CDD" id="cd00438">
    <property type="entry name" value="cupin_RmlC"/>
    <property type="match status" value="1"/>
</dbReference>
<comment type="function">
    <text evidence="2 5">Catalyzes the epimerization of the C3' and C5'positions of dTDP-6-deoxy-D-xylo-4-hexulose, forming dTDP-6-deoxy-L-lyxo-4-hexulose.</text>
</comment>
<comment type="pathway">
    <text evidence="5">Carbohydrate biosynthesis; dTDP-L-rhamnose biosynthesis.</text>
</comment>
<dbReference type="InterPro" id="IPR014710">
    <property type="entry name" value="RmlC-like_jellyroll"/>
</dbReference>
<dbReference type="OrthoDB" id="9800680at2"/>
<dbReference type="GO" id="GO:0005829">
    <property type="term" value="C:cytosol"/>
    <property type="evidence" value="ECO:0007669"/>
    <property type="project" value="TreeGrafter"/>
</dbReference>
<dbReference type="AlphaFoldDB" id="C4FLN9"/>
<dbReference type="InterPro" id="IPR000888">
    <property type="entry name" value="RmlC-like"/>
</dbReference>
<dbReference type="Gene3D" id="2.60.120.10">
    <property type="entry name" value="Jelly Rolls"/>
    <property type="match status" value="1"/>
</dbReference>
<evidence type="ECO:0000313" key="7">
    <source>
        <dbReference type="Proteomes" id="UP000005540"/>
    </source>
</evidence>
<evidence type="ECO:0000256" key="1">
    <source>
        <dbReference type="ARBA" id="ARBA00001298"/>
    </source>
</evidence>